<dbReference type="FunFam" id="1.10.10.60:FF:000059">
    <property type="entry name" value="TGFB-induced factor homeobox 1"/>
    <property type="match status" value="1"/>
</dbReference>
<keyword evidence="12" id="KW-1185">Reference proteome</keyword>
<evidence type="ECO:0000256" key="3">
    <source>
        <dbReference type="ARBA" id="ARBA00023125"/>
    </source>
</evidence>
<name>A0A8H7BSU2_9FUNG</name>
<feature type="region of interest" description="Disordered" evidence="9">
    <location>
        <begin position="233"/>
        <end position="276"/>
    </location>
</feature>
<keyword evidence="6 8" id="KW-0539">Nucleus</keyword>
<evidence type="ECO:0000256" key="4">
    <source>
        <dbReference type="ARBA" id="ARBA00023155"/>
    </source>
</evidence>
<dbReference type="InterPro" id="IPR050224">
    <property type="entry name" value="TALE_homeobox"/>
</dbReference>
<feature type="compositionally biased region" description="Low complexity" evidence="9">
    <location>
        <begin position="89"/>
        <end position="101"/>
    </location>
</feature>
<dbReference type="Proteomes" id="UP000605846">
    <property type="component" value="Unassembled WGS sequence"/>
</dbReference>
<comment type="subcellular location">
    <subcellularLocation>
        <location evidence="1 8">Nucleus</location>
    </subcellularLocation>
</comment>
<keyword evidence="5" id="KW-0804">Transcription</keyword>
<comment type="caution">
    <text evidence="11">The sequence shown here is derived from an EMBL/GenBank/DDBJ whole genome shotgun (WGS) entry which is preliminary data.</text>
</comment>
<feature type="region of interest" description="Disordered" evidence="9">
    <location>
        <begin position="70"/>
        <end position="101"/>
    </location>
</feature>
<dbReference type="EMBL" id="JABAYA010000025">
    <property type="protein sequence ID" value="KAF7729455.1"/>
    <property type="molecule type" value="Genomic_DNA"/>
</dbReference>
<dbReference type="SMART" id="SM00389">
    <property type="entry name" value="HOX"/>
    <property type="match status" value="1"/>
</dbReference>
<evidence type="ECO:0000313" key="12">
    <source>
        <dbReference type="Proteomes" id="UP000605846"/>
    </source>
</evidence>
<dbReference type="Pfam" id="PF05920">
    <property type="entry name" value="Homeobox_KN"/>
    <property type="match status" value="1"/>
</dbReference>
<keyword evidence="4 8" id="KW-0371">Homeobox</keyword>
<feature type="domain" description="Homeobox" evidence="10">
    <location>
        <begin position="162"/>
        <end position="225"/>
    </location>
</feature>
<evidence type="ECO:0000256" key="6">
    <source>
        <dbReference type="ARBA" id="ARBA00023242"/>
    </source>
</evidence>
<feature type="compositionally biased region" description="Polar residues" evidence="9">
    <location>
        <begin position="70"/>
        <end position="88"/>
    </location>
</feature>
<dbReference type="OrthoDB" id="10056939at2759"/>
<gene>
    <name evidence="11" type="ORF">EC973_004435</name>
</gene>
<keyword evidence="2" id="KW-0805">Transcription regulation</keyword>
<dbReference type="PROSITE" id="PS50071">
    <property type="entry name" value="HOMEOBOX_2"/>
    <property type="match status" value="1"/>
</dbReference>
<dbReference type="InterPro" id="IPR008422">
    <property type="entry name" value="KN_HD"/>
</dbReference>
<dbReference type="InterPro" id="IPR001356">
    <property type="entry name" value="HD"/>
</dbReference>
<dbReference type="AlphaFoldDB" id="A0A8H7BSU2"/>
<evidence type="ECO:0000313" key="11">
    <source>
        <dbReference type="EMBL" id="KAF7729455.1"/>
    </source>
</evidence>
<accession>A0A8H7BSU2</accession>
<evidence type="ECO:0000256" key="8">
    <source>
        <dbReference type="PROSITE-ProRule" id="PRU00108"/>
    </source>
</evidence>
<proteinExistence type="inferred from homology"/>
<evidence type="ECO:0000256" key="9">
    <source>
        <dbReference type="SAM" id="MobiDB-lite"/>
    </source>
</evidence>
<dbReference type="GO" id="GO:0003677">
    <property type="term" value="F:DNA binding"/>
    <property type="evidence" value="ECO:0007669"/>
    <property type="project" value="UniProtKB-UniRule"/>
</dbReference>
<evidence type="ECO:0000256" key="1">
    <source>
        <dbReference type="ARBA" id="ARBA00004123"/>
    </source>
</evidence>
<evidence type="ECO:0000256" key="5">
    <source>
        <dbReference type="ARBA" id="ARBA00023163"/>
    </source>
</evidence>
<organism evidence="11 12">
    <name type="scientific">Apophysomyces ossiformis</name>
    <dbReference type="NCBI Taxonomy" id="679940"/>
    <lineage>
        <taxon>Eukaryota</taxon>
        <taxon>Fungi</taxon>
        <taxon>Fungi incertae sedis</taxon>
        <taxon>Mucoromycota</taxon>
        <taxon>Mucoromycotina</taxon>
        <taxon>Mucoromycetes</taxon>
        <taxon>Mucorales</taxon>
        <taxon>Mucorineae</taxon>
        <taxon>Mucoraceae</taxon>
        <taxon>Apophysomyces</taxon>
    </lineage>
</organism>
<protein>
    <recommendedName>
        <fullName evidence="10">Homeobox domain-containing protein</fullName>
    </recommendedName>
</protein>
<dbReference type="Gene3D" id="1.10.10.60">
    <property type="entry name" value="Homeodomain-like"/>
    <property type="match status" value="1"/>
</dbReference>
<dbReference type="CDD" id="cd00086">
    <property type="entry name" value="homeodomain"/>
    <property type="match status" value="1"/>
</dbReference>
<dbReference type="GO" id="GO:0005634">
    <property type="term" value="C:nucleus"/>
    <property type="evidence" value="ECO:0007669"/>
    <property type="project" value="UniProtKB-SubCell"/>
</dbReference>
<sequence>MKDESQEASHVFSPVILFHDHTYGDQERVHVAYGDPYYSPLIQIKKERIHNMLKSNGKFWTNLIQNTHTTTSMDDVDSHSSYSPPQWQRSPSLPRTPPLSERLQHEDIYLGERAWQTKMVKNEQQRVQEDEQEEEAMTVHDFSRQEPSRELSILTHHYHQQHHQHRRRGNLPKPVTAILRQWLVDHCRDPYPTEEEKNMLKAETGLTLNQISNWFINARRRILPMILVDSDSEHPTAEKGRRRGIKRRCSRLKREVKREKRIKRSTAGRVTKRVKA</sequence>
<dbReference type="GO" id="GO:0006355">
    <property type="term" value="P:regulation of DNA-templated transcription"/>
    <property type="evidence" value="ECO:0007669"/>
    <property type="project" value="InterPro"/>
</dbReference>
<feature type="compositionally biased region" description="Basic residues" evidence="9">
    <location>
        <begin position="259"/>
        <end position="276"/>
    </location>
</feature>
<evidence type="ECO:0000259" key="10">
    <source>
        <dbReference type="PROSITE" id="PS50071"/>
    </source>
</evidence>
<feature type="compositionally biased region" description="Basic residues" evidence="9">
    <location>
        <begin position="240"/>
        <end position="251"/>
    </location>
</feature>
<evidence type="ECO:0000256" key="7">
    <source>
        <dbReference type="ARBA" id="ARBA00038021"/>
    </source>
</evidence>
<dbReference type="InterPro" id="IPR009057">
    <property type="entry name" value="Homeodomain-like_sf"/>
</dbReference>
<comment type="similarity">
    <text evidence="7">Belongs to the TALE/TGIF homeobox family.</text>
</comment>
<feature type="DNA-binding region" description="Homeobox" evidence="8">
    <location>
        <begin position="164"/>
        <end position="226"/>
    </location>
</feature>
<dbReference type="PANTHER" id="PTHR11850">
    <property type="entry name" value="HOMEOBOX PROTEIN TRANSCRIPTION FACTORS"/>
    <property type="match status" value="1"/>
</dbReference>
<evidence type="ECO:0000256" key="2">
    <source>
        <dbReference type="ARBA" id="ARBA00023015"/>
    </source>
</evidence>
<reference evidence="11" key="1">
    <citation type="submission" date="2020-01" db="EMBL/GenBank/DDBJ databases">
        <title>Genome Sequencing of Three Apophysomyces-Like Fungal Strains Confirms a Novel Fungal Genus in the Mucoromycota with divergent Burkholderia-like Endosymbiotic Bacteria.</title>
        <authorList>
            <person name="Stajich J.E."/>
            <person name="Macias A.M."/>
            <person name="Carter-House D."/>
            <person name="Lovett B."/>
            <person name="Kasson L.R."/>
            <person name="Berry K."/>
            <person name="Grigoriev I."/>
            <person name="Chang Y."/>
            <person name="Spatafora J."/>
            <person name="Kasson M.T."/>
        </authorList>
    </citation>
    <scope>NUCLEOTIDE SEQUENCE</scope>
    <source>
        <strain evidence="11">NRRL A-21654</strain>
    </source>
</reference>
<keyword evidence="3 8" id="KW-0238">DNA-binding</keyword>
<dbReference type="SUPFAM" id="SSF46689">
    <property type="entry name" value="Homeodomain-like"/>
    <property type="match status" value="1"/>
</dbReference>